<keyword evidence="3" id="KW-0687">Ribonucleoprotein</keyword>
<evidence type="ECO:0000256" key="3">
    <source>
        <dbReference type="ARBA" id="ARBA00023274"/>
    </source>
</evidence>
<dbReference type="HAMAP" id="MF_00391">
    <property type="entry name" value="Ribosomal_bL34"/>
    <property type="match status" value="1"/>
</dbReference>
<protein>
    <recommendedName>
        <fullName evidence="4">Large ribosomal subunit protein bL34m</fullName>
    </recommendedName>
</protein>
<evidence type="ECO:0000313" key="5">
    <source>
        <dbReference type="RefSeq" id="XP_033765359.1"/>
    </source>
</evidence>
<comment type="similarity">
    <text evidence="1">Belongs to the bacterial ribosomal protein bL34 family.</text>
</comment>
<dbReference type="GO" id="GO:0006412">
    <property type="term" value="P:translation"/>
    <property type="evidence" value="ECO:0007669"/>
    <property type="project" value="InterPro"/>
</dbReference>
<dbReference type="GO" id="GO:0003735">
    <property type="term" value="F:structural constituent of ribosome"/>
    <property type="evidence" value="ECO:0007669"/>
    <property type="project" value="InterPro"/>
</dbReference>
<evidence type="ECO:0000256" key="2">
    <source>
        <dbReference type="ARBA" id="ARBA00022980"/>
    </source>
</evidence>
<name>A0A8B8UNL5_SACPA</name>
<reference evidence="5" key="4">
    <citation type="submission" date="2025-08" db="UniProtKB">
        <authorList>
            <consortium name="RefSeq"/>
        </authorList>
    </citation>
    <scope>IDENTIFICATION</scope>
    <source>
        <strain evidence="5">CBS432</strain>
    </source>
</reference>
<dbReference type="GeneID" id="54629573"/>
<dbReference type="RefSeq" id="XP_033765359.1">
    <property type="nucleotide sequence ID" value="XM_033909468.1"/>
</dbReference>
<evidence type="ECO:0000256" key="4">
    <source>
        <dbReference type="ARBA" id="ARBA00035274"/>
    </source>
</evidence>
<dbReference type="FunFam" id="1.10.287.3980:FF:000001">
    <property type="entry name" value="Mitochondrial ribosomal protein L34"/>
    <property type="match status" value="1"/>
</dbReference>
<evidence type="ECO:0000256" key="1">
    <source>
        <dbReference type="ARBA" id="ARBA00010111"/>
    </source>
</evidence>
<dbReference type="GO" id="GO:0005762">
    <property type="term" value="C:mitochondrial large ribosomal subunit"/>
    <property type="evidence" value="ECO:0007669"/>
    <property type="project" value="TreeGrafter"/>
</dbReference>
<proteinExistence type="inferred from homology"/>
<dbReference type="AlphaFoldDB" id="A0A8B8UNL5"/>
<sequence length="105" mass="12201">MSLFTRLYQPQSRRMLSSISSFSALSVLRPQTNVLLNGSSLKTMPFTPFGFGFIGQRRWKSRGNTYQPSTLKRKRTFGFLARVKSKQGSKILKRRKLKGRWFLSH</sequence>
<reference evidence="5" key="3">
    <citation type="submission" date="2025-07" db="EMBL/GenBank/DDBJ databases">
        <authorList>
            <consortium name="NCBI Genome Project"/>
        </authorList>
    </citation>
    <scope>NUCLEOTIDE SEQUENCE</scope>
    <source>
        <strain evidence="5">CBS432</strain>
    </source>
</reference>
<dbReference type="VEuPathDB" id="FungiDB:SPAR_D03260"/>
<organism evidence="5">
    <name type="scientific">Saccharomyces paradoxus</name>
    <name type="common">Yeast</name>
    <name type="synonym">Saccharomyces douglasii</name>
    <dbReference type="NCBI Taxonomy" id="27291"/>
    <lineage>
        <taxon>Eukaryota</taxon>
        <taxon>Fungi</taxon>
        <taxon>Dikarya</taxon>
        <taxon>Ascomycota</taxon>
        <taxon>Saccharomycotina</taxon>
        <taxon>Saccharomycetes</taxon>
        <taxon>Saccharomycetales</taxon>
        <taxon>Saccharomycetaceae</taxon>
        <taxon>Saccharomyces</taxon>
    </lineage>
</organism>
<reference evidence="5" key="1">
    <citation type="journal article" date="2017" name="Nat. Genet.">
        <title>Contrasting evolutionary genome dynamics between domesticated and wild yeasts.</title>
        <authorList>
            <person name="Yue J.X."/>
            <person name="Li J."/>
            <person name="Aigrain L."/>
            <person name="Hallin J."/>
            <person name="Persson K."/>
            <person name="Oliver K."/>
            <person name="Bergstrom A."/>
            <person name="Coupland P."/>
            <person name="Warringer J."/>
            <person name="Lagomarsino M.C."/>
            <person name="Fischer G."/>
            <person name="Durbin R."/>
            <person name="Liti G."/>
        </authorList>
    </citation>
    <scope>NUCLEOTIDE SEQUENCE</scope>
    <source>
        <strain evidence="5">CBS432</strain>
    </source>
</reference>
<gene>
    <name evidence="5" type="primary">MRX14</name>
    <name evidence="5" type="ORF">SPAR_D03260</name>
</gene>
<accession>A0A8B8UNL5</accession>
<dbReference type="Pfam" id="PF00468">
    <property type="entry name" value="Ribosomal_L34"/>
    <property type="match status" value="1"/>
</dbReference>
<dbReference type="InterPro" id="IPR000271">
    <property type="entry name" value="Ribosomal_bL34"/>
</dbReference>
<dbReference type="PANTHER" id="PTHR14503">
    <property type="entry name" value="MITOCHONDRIAL RIBOSOMAL PROTEIN 34 FAMILY MEMBER"/>
    <property type="match status" value="1"/>
</dbReference>
<keyword evidence="2 5" id="KW-0689">Ribosomal protein</keyword>
<dbReference type="NCBIfam" id="TIGR01030">
    <property type="entry name" value="rpmH_bact"/>
    <property type="match status" value="1"/>
</dbReference>
<dbReference type="OrthoDB" id="431691at2759"/>
<dbReference type="KEGG" id="spao:SPAR_D03260"/>
<reference evidence="5" key="2">
    <citation type="submission" date="2020-01" db="EMBL/GenBank/DDBJ databases">
        <title>Population-level Yeast Reference Genomes.</title>
        <authorList>
            <person name="Yue J.-X."/>
        </authorList>
    </citation>
    <scope>NUCLEOTIDE SEQUENCE</scope>
    <source>
        <strain evidence="5">CBS432</strain>
    </source>
</reference>
<dbReference type="Gene3D" id="1.10.287.3980">
    <property type="match status" value="1"/>
</dbReference>
<dbReference type="PANTHER" id="PTHR14503:SF4">
    <property type="entry name" value="LARGE RIBOSOMAL SUBUNIT PROTEIN BL34M"/>
    <property type="match status" value="1"/>
</dbReference>